<evidence type="ECO:0000259" key="1">
    <source>
        <dbReference type="PROSITE" id="PS51186"/>
    </source>
</evidence>
<dbReference type="PROSITE" id="PS51186">
    <property type="entry name" value="GNAT"/>
    <property type="match status" value="1"/>
</dbReference>
<sequence>MTAFTIPSIETQRLTLRAAQREDFATFAAELAKPRSRYMDGPFDRDAAWSFFVNDLASWALLGVGGLMLERDGEVVGQVAIAQPPHFPEIELGWFTYEAHAGHGYAAEAAFALRDWAYAHAGLSTLVSYIHPENAASIRLAEKLGALADPAAALPEGDTEADTIVFRHPSPEAMADGGMEAYA</sequence>
<dbReference type="Gene3D" id="3.40.630.30">
    <property type="match status" value="1"/>
</dbReference>
<name>A0ABQ1QQH8_9RHOB</name>
<dbReference type="Pfam" id="PF13302">
    <property type="entry name" value="Acetyltransf_3"/>
    <property type="match status" value="1"/>
</dbReference>
<evidence type="ECO:0000313" key="2">
    <source>
        <dbReference type="EMBL" id="GGD38025.1"/>
    </source>
</evidence>
<dbReference type="PANTHER" id="PTHR43792">
    <property type="entry name" value="GNAT FAMILY, PUTATIVE (AFU_ORTHOLOGUE AFUA_3G00765)-RELATED-RELATED"/>
    <property type="match status" value="1"/>
</dbReference>
<proteinExistence type="predicted"/>
<accession>A0ABQ1QQH8</accession>
<keyword evidence="3" id="KW-1185">Reference proteome</keyword>
<dbReference type="PANTHER" id="PTHR43792:SF1">
    <property type="entry name" value="N-ACETYLTRANSFERASE DOMAIN-CONTAINING PROTEIN"/>
    <property type="match status" value="1"/>
</dbReference>
<feature type="domain" description="N-acetyltransferase" evidence="1">
    <location>
        <begin position="14"/>
        <end position="171"/>
    </location>
</feature>
<comment type="caution">
    <text evidence="2">The sequence shown here is derived from an EMBL/GenBank/DDBJ whole genome shotgun (WGS) entry which is preliminary data.</text>
</comment>
<protein>
    <submittedName>
        <fullName evidence="2">N-acetyltransferase</fullName>
    </submittedName>
</protein>
<dbReference type="EMBL" id="BMGI01000003">
    <property type="protein sequence ID" value="GGD38025.1"/>
    <property type="molecule type" value="Genomic_DNA"/>
</dbReference>
<dbReference type="RefSeq" id="WP_188527721.1">
    <property type="nucleotide sequence ID" value="NZ_BMGI01000003.1"/>
</dbReference>
<reference evidence="3" key="1">
    <citation type="journal article" date="2019" name="Int. J. Syst. Evol. Microbiol.">
        <title>The Global Catalogue of Microorganisms (GCM) 10K type strain sequencing project: providing services to taxonomists for standard genome sequencing and annotation.</title>
        <authorList>
            <consortium name="The Broad Institute Genomics Platform"/>
            <consortium name="The Broad Institute Genome Sequencing Center for Infectious Disease"/>
            <person name="Wu L."/>
            <person name="Ma J."/>
        </authorList>
    </citation>
    <scope>NUCLEOTIDE SEQUENCE [LARGE SCALE GENOMIC DNA]</scope>
    <source>
        <strain evidence="3">CGMCC 1.12922</strain>
    </source>
</reference>
<dbReference type="InterPro" id="IPR051531">
    <property type="entry name" value="N-acetyltransferase"/>
</dbReference>
<dbReference type="SUPFAM" id="SSF55729">
    <property type="entry name" value="Acyl-CoA N-acyltransferases (Nat)"/>
    <property type="match status" value="1"/>
</dbReference>
<gene>
    <name evidence="2" type="ORF">GCM10011358_22240</name>
</gene>
<evidence type="ECO:0000313" key="3">
    <source>
        <dbReference type="Proteomes" id="UP000617355"/>
    </source>
</evidence>
<dbReference type="Proteomes" id="UP000617355">
    <property type="component" value="Unassembled WGS sequence"/>
</dbReference>
<organism evidence="2 3">
    <name type="scientific">Sinisalibacter lacisalsi</name>
    <dbReference type="NCBI Taxonomy" id="1526570"/>
    <lineage>
        <taxon>Bacteria</taxon>
        <taxon>Pseudomonadati</taxon>
        <taxon>Pseudomonadota</taxon>
        <taxon>Alphaproteobacteria</taxon>
        <taxon>Rhodobacterales</taxon>
        <taxon>Roseobacteraceae</taxon>
        <taxon>Sinisalibacter</taxon>
    </lineage>
</organism>
<dbReference type="InterPro" id="IPR000182">
    <property type="entry name" value="GNAT_dom"/>
</dbReference>
<dbReference type="InterPro" id="IPR016181">
    <property type="entry name" value="Acyl_CoA_acyltransferase"/>
</dbReference>